<reference evidence="1" key="1">
    <citation type="journal article" date="2022" name="Int. J. Mol. Sci.">
        <title>Draft Genome of Tanacetum Coccineum: Genomic Comparison of Closely Related Tanacetum-Family Plants.</title>
        <authorList>
            <person name="Yamashiro T."/>
            <person name="Shiraishi A."/>
            <person name="Nakayama K."/>
            <person name="Satake H."/>
        </authorList>
    </citation>
    <scope>NUCLEOTIDE SEQUENCE</scope>
</reference>
<dbReference type="EMBL" id="BQNB010010774">
    <property type="protein sequence ID" value="GJS81782.1"/>
    <property type="molecule type" value="Genomic_DNA"/>
</dbReference>
<gene>
    <name evidence="1" type="ORF">Tco_0748323</name>
</gene>
<keyword evidence="2" id="KW-1185">Reference proteome</keyword>
<evidence type="ECO:0000313" key="2">
    <source>
        <dbReference type="Proteomes" id="UP001151760"/>
    </source>
</evidence>
<sequence length="464" mass="51888">MWGQRVRQRNQCSKLVASRDKEVNQAARDSNAVLVCCVEDRIMDYGASFHATCCKEELERFKLRSGKVRLVDDKTLDIAGIGDAVLKTSFGYHVGFGDQQWKVTKCSLVVAHGNKRGSLFMVEVHPKGIDTIINGSGSAAMWHQILGDMSKIGGLGKQKKLSFIMSEKTRKLQKLKQTAAGVAVGLHIPEGEWRGKDTSLAHLKVFGCDSFVKVKDVCGEAMKYSIYEARSATDSSSLTKLIQKSQVVLVDILENLAENDNIVAEHGLSSEITQSPDGALFKEGGSETPQVRRSTRESRASVRYSPLANYLLLTKNGEPESYLEALSSKESVQWKKAINEEMVSLEKNQTCYLVRISVGKKASQRLWMFKVKEEQDSSKSWAKLVRILISEGSLSLLKIFGTKSLAAMFTRIPCIESLLALRLVGVTCSRVPYVQRHRKVRAVALLKGRWFEVYRDYLRRRAVK</sequence>
<name>A0ABQ4YW53_9ASTR</name>
<evidence type="ECO:0000313" key="1">
    <source>
        <dbReference type="EMBL" id="GJS81782.1"/>
    </source>
</evidence>
<organism evidence="1 2">
    <name type="scientific">Tanacetum coccineum</name>
    <dbReference type="NCBI Taxonomy" id="301880"/>
    <lineage>
        <taxon>Eukaryota</taxon>
        <taxon>Viridiplantae</taxon>
        <taxon>Streptophyta</taxon>
        <taxon>Embryophyta</taxon>
        <taxon>Tracheophyta</taxon>
        <taxon>Spermatophyta</taxon>
        <taxon>Magnoliopsida</taxon>
        <taxon>eudicotyledons</taxon>
        <taxon>Gunneridae</taxon>
        <taxon>Pentapetalae</taxon>
        <taxon>asterids</taxon>
        <taxon>campanulids</taxon>
        <taxon>Asterales</taxon>
        <taxon>Asteraceae</taxon>
        <taxon>Asteroideae</taxon>
        <taxon>Anthemideae</taxon>
        <taxon>Anthemidinae</taxon>
        <taxon>Tanacetum</taxon>
    </lineage>
</organism>
<accession>A0ABQ4YW53</accession>
<reference evidence="1" key="2">
    <citation type="submission" date="2022-01" db="EMBL/GenBank/DDBJ databases">
        <authorList>
            <person name="Yamashiro T."/>
            <person name="Shiraishi A."/>
            <person name="Satake H."/>
            <person name="Nakayama K."/>
        </authorList>
    </citation>
    <scope>NUCLEOTIDE SEQUENCE</scope>
</reference>
<comment type="caution">
    <text evidence="1">The sequence shown here is derived from an EMBL/GenBank/DDBJ whole genome shotgun (WGS) entry which is preliminary data.</text>
</comment>
<dbReference type="Proteomes" id="UP001151760">
    <property type="component" value="Unassembled WGS sequence"/>
</dbReference>
<proteinExistence type="predicted"/>
<protein>
    <submittedName>
        <fullName evidence="1">Retrovirus-related pol polyprotein from transposon TNT 1-94</fullName>
    </submittedName>
</protein>